<dbReference type="KEGG" id="vg:3238810"/>
<dbReference type="GeneID" id="3238810"/>
<evidence type="ECO:0000313" key="2">
    <source>
        <dbReference type="EMBL" id="CAG17500.1"/>
    </source>
</evidence>
<proteinExistence type="predicted"/>
<feature type="region of interest" description="Disordered" evidence="1">
    <location>
        <begin position="269"/>
        <end position="292"/>
    </location>
</feature>
<dbReference type="RefSeq" id="YP_184878.1">
    <property type="nucleotide sequence ID" value="NC_006657.1"/>
</dbReference>
<organism evidence="2 3">
    <name type="scientific">Bracoviriform congregatae</name>
    <dbReference type="NCBI Taxonomy" id="39640"/>
    <lineage>
        <taxon>Viruses</taxon>
        <taxon>Viruses incertae sedis</taxon>
        <taxon>Polydnaviriformidae</taxon>
        <taxon>Bracoviriform</taxon>
    </lineage>
</organism>
<reference evidence="2 3" key="1">
    <citation type="journal article" date="2004" name="Science">
        <title>Genome sequence of a polydnavirus: insights into symbiotic virus evolution.</title>
        <authorList>
            <person name="Espagne E."/>
            <person name="Dupuy C."/>
            <person name="Huguet E."/>
            <person name="Cattolico L."/>
            <person name="Provost B."/>
            <person name="Martins N."/>
            <person name="Poirie M."/>
            <person name="Periquet G."/>
            <person name="Drezen J.M."/>
        </authorList>
    </citation>
    <scope>NUCLEOTIDE SEQUENCE [LARGE SCALE GENOMIC DNA]</scope>
</reference>
<sequence>MEFKDKSSLLLFVGLRDVNYYDSIFVIQAEGQEERKAQHNGMQRPVYKSNSVIEALKVQKRETLNIVPESYLEQTNHVDKSQNGRRLRRDLNLSDFMPDLSKMWSSFNATSNKTEPVISYGSRTYQRNNIYPESDGKNVVYGSQDVQIGNTFSDNPNGTNVYGPIVVQENNDYRGKNKNAQYGASITQIGNKYPEHPGKNDIYTGVVVQNGNTYPVNPGNKTSFAIIVNQSNNTYPKSIENNTDALKPVIHQSGNFYPSSNDLEAGMKTKNNTERNSPFTNHDSDSSSTIERTTLYNKKSEAYAEKHTESNRQMSLSSNVFYSLLYSLIILFKYSLF</sequence>
<evidence type="ECO:0000256" key="1">
    <source>
        <dbReference type="SAM" id="MobiDB-lite"/>
    </source>
</evidence>
<dbReference type="EMBL" id="AJ632328">
    <property type="protein sequence ID" value="CAG17500.1"/>
    <property type="molecule type" value="Genomic_DNA"/>
</dbReference>
<dbReference type="Proteomes" id="UP000203537">
    <property type="component" value="Genome"/>
</dbReference>
<feature type="compositionally biased region" description="Polar residues" evidence="1">
    <location>
        <begin position="274"/>
        <end position="292"/>
    </location>
</feature>
<name>Q5ZNV6_9VIRU</name>
<gene>
    <name evidence="2" type="ORF">CcBV_30.4</name>
</gene>
<protein>
    <submittedName>
        <fullName evidence="2">Uncharacterized protein</fullName>
    </submittedName>
</protein>
<accession>Q5ZNV6</accession>
<evidence type="ECO:0000313" key="3">
    <source>
        <dbReference type="Proteomes" id="UP000203537"/>
    </source>
</evidence>